<name>A0A7W7DCS5_9ACTN</name>
<accession>A0A7W7DCS5</accession>
<evidence type="ECO:0000256" key="1">
    <source>
        <dbReference type="SAM" id="SignalP"/>
    </source>
</evidence>
<keyword evidence="1" id="KW-0732">Signal</keyword>
<reference evidence="3 4" key="1">
    <citation type="submission" date="2020-08" db="EMBL/GenBank/DDBJ databases">
        <title>Sequencing the genomes of 1000 actinobacteria strains.</title>
        <authorList>
            <person name="Klenk H.-P."/>
        </authorList>
    </citation>
    <scope>NUCLEOTIDE SEQUENCE [LARGE SCALE GENOMIC DNA]</scope>
    <source>
        <strain evidence="3 4">DSM 45784</strain>
    </source>
</reference>
<feature type="signal peptide" evidence="1">
    <location>
        <begin position="1"/>
        <end position="22"/>
    </location>
</feature>
<protein>
    <submittedName>
        <fullName evidence="3">Peptide/nickel transport system substrate-binding protein</fullName>
    </submittedName>
</protein>
<gene>
    <name evidence="3" type="ORF">BJ982_005961</name>
</gene>
<dbReference type="SUPFAM" id="SSF53850">
    <property type="entry name" value="Periplasmic binding protein-like II"/>
    <property type="match status" value="1"/>
</dbReference>
<evidence type="ECO:0000313" key="4">
    <source>
        <dbReference type="Proteomes" id="UP000542210"/>
    </source>
</evidence>
<dbReference type="InterPro" id="IPR030678">
    <property type="entry name" value="Peptide/Ni-bd"/>
</dbReference>
<dbReference type="RefSeq" id="WP_184885447.1">
    <property type="nucleotide sequence ID" value="NZ_BOOV01000011.1"/>
</dbReference>
<dbReference type="Pfam" id="PF00496">
    <property type="entry name" value="SBP_bac_5"/>
    <property type="match status" value="1"/>
</dbReference>
<dbReference type="EMBL" id="JACHND010000001">
    <property type="protein sequence ID" value="MBB4704417.1"/>
    <property type="molecule type" value="Genomic_DNA"/>
</dbReference>
<feature type="chain" id="PRO_5031462030" evidence="1">
    <location>
        <begin position="23"/>
        <end position="518"/>
    </location>
</feature>
<dbReference type="GO" id="GO:0043190">
    <property type="term" value="C:ATP-binding cassette (ABC) transporter complex"/>
    <property type="evidence" value="ECO:0007669"/>
    <property type="project" value="InterPro"/>
</dbReference>
<keyword evidence="4" id="KW-1185">Reference proteome</keyword>
<dbReference type="Proteomes" id="UP000542210">
    <property type="component" value="Unassembled WGS sequence"/>
</dbReference>
<dbReference type="Gene3D" id="3.40.190.10">
    <property type="entry name" value="Periplasmic binding protein-like II"/>
    <property type="match status" value="1"/>
</dbReference>
<evidence type="ECO:0000259" key="2">
    <source>
        <dbReference type="Pfam" id="PF00496"/>
    </source>
</evidence>
<dbReference type="GO" id="GO:0015833">
    <property type="term" value="P:peptide transport"/>
    <property type="evidence" value="ECO:0007669"/>
    <property type="project" value="TreeGrafter"/>
</dbReference>
<dbReference type="PANTHER" id="PTHR30290:SF81">
    <property type="entry name" value="OLIGOPEPTIDE-BINDING PROTEIN OPPA"/>
    <property type="match status" value="1"/>
</dbReference>
<dbReference type="PIRSF" id="PIRSF002741">
    <property type="entry name" value="MppA"/>
    <property type="match status" value="1"/>
</dbReference>
<sequence>MTPKRRTAMVAALLLLPACSGATRGGDGGDEGGSGRQVLRVLTVNMPRSLDPVDIDAQRMPENGLADTLVVQNDDATLRPGLATRWRLLKPTLWEFDIRPGVRFWSGAPADAAAVKASFERHQRRNTRVKSLLSGLEFVAAGPTTLRVRTGKPVPGLPFQLSFFALGVHNAAEAERRGEDFKRHPDLTGFMKPVRFVPGETLVAEANPHYWGLPPGGSRLKGIEARLGADSQGRTLALRAGDADADYNMEIDQQAQYERARPAFQVYATVPTTRNIWLNLGKAPALRDRAVRTALDLAADRRALIDGLNHGYARPATGHFPAGLPYAITTGTRTDVEKAKSVLDAAGWVPGPDGVRARGGTRLHFRILTYAVFQPLAIALQSQWRRIGVGTELAPVETTASNQMMLDGDFEIATYCSCGSATGDIAGQLRAFYRTGVVTNYGGYSNPDADRLIDELGTEFDQGRQYALAKRIQEIVRGDVALLYLYASTQWGAAYTGRVRGVDPKLSKRVVPGMWIAG</sequence>
<dbReference type="PANTHER" id="PTHR30290">
    <property type="entry name" value="PERIPLASMIC BINDING COMPONENT OF ABC TRANSPORTER"/>
    <property type="match status" value="1"/>
</dbReference>
<proteinExistence type="predicted"/>
<organism evidence="3 4">
    <name type="scientific">Sphaerisporangium siamense</name>
    <dbReference type="NCBI Taxonomy" id="795645"/>
    <lineage>
        <taxon>Bacteria</taxon>
        <taxon>Bacillati</taxon>
        <taxon>Actinomycetota</taxon>
        <taxon>Actinomycetes</taxon>
        <taxon>Streptosporangiales</taxon>
        <taxon>Streptosporangiaceae</taxon>
        <taxon>Sphaerisporangium</taxon>
    </lineage>
</organism>
<dbReference type="InterPro" id="IPR039424">
    <property type="entry name" value="SBP_5"/>
</dbReference>
<dbReference type="GO" id="GO:1904680">
    <property type="term" value="F:peptide transmembrane transporter activity"/>
    <property type="evidence" value="ECO:0007669"/>
    <property type="project" value="TreeGrafter"/>
</dbReference>
<dbReference type="Gene3D" id="3.10.105.10">
    <property type="entry name" value="Dipeptide-binding Protein, Domain 3"/>
    <property type="match status" value="1"/>
</dbReference>
<evidence type="ECO:0000313" key="3">
    <source>
        <dbReference type="EMBL" id="MBB4704417.1"/>
    </source>
</evidence>
<dbReference type="GO" id="GO:0042597">
    <property type="term" value="C:periplasmic space"/>
    <property type="evidence" value="ECO:0007669"/>
    <property type="project" value="UniProtKB-ARBA"/>
</dbReference>
<feature type="domain" description="Solute-binding protein family 5" evidence="2">
    <location>
        <begin position="78"/>
        <end position="434"/>
    </location>
</feature>
<comment type="caution">
    <text evidence="3">The sequence shown here is derived from an EMBL/GenBank/DDBJ whole genome shotgun (WGS) entry which is preliminary data.</text>
</comment>
<dbReference type="AlphaFoldDB" id="A0A7W7DCS5"/>
<dbReference type="InterPro" id="IPR000914">
    <property type="entry name" value="SBP_5_dom"/>
</dbReference>